<accession>A0A9K3D9B0</accession>
<keyword evidence="2" id="KW-1185">Reference proteome</keyword>
<evidence type="ECO:0000313" key="1">
    <source>
        <dbReference type="EMBL" id="GIQ90755.1"/>
    </source>
</evidence>
<proteinExistence type="predicted"/>
<gene>
    <name evidence="1" type="ORF">KIPB_013668</name>
</gene>
<organism evidence="1 2">
    <name type="scientific">Kipferlia bialata</name>
    <dbReference type="NCBI Taxonomy" id="797122"/>
    <lineage>
        <taxon>Eukaryota</taxon>
        <taxon>Metamonada</taxon>
        <taxon>Carpediemonas-like organisms</taxon>
        <taxon>Kipferlia</taxon>
    </lineage>
</organism>
<name>A0A9K3D9B0_9EUKA</name>
<sequence length="96" mass="11180">SDAELRKVAIQFTLYLLYRVDSLDLSMITSDQRIVQILAWEERRQSYKNFIATEATAKELENTLSTHSGVLDSLVTRVQQLESRVRDMDTRTEELE</sequence>
<evidence type="ECO:0000313" key="2">
    <source>
        <dbReference type="Proteomes" id="UP000265618"/>
    </source>
</evidence>
<comment type="caution">
    <text evidence="1">The sequence shown here is derived from an EMBL/GenBank/DDBJ whole genome shotgun (WGS) entry which is preliminary data.</text>
</comment>
<dbReference type="AlphaFoldDB" id="A0A9K3D9B0"/>
<dbReference type="Proteomes" id="UP000265618">
    <property type="component" value="Unassembled WGS sequence"/>
</dbReference>
<feature type="non-terminal residue" evidence="1">
    <location>
        <position position="1"/>
    </location>
</feature>
<reference evidence="1 2" key="1">
    <citation type="journal article" date="2018" name="PLoS ONE">
        <title>The draft genome of Kipferlia bialata reveals reductive genome evolution in fornicate parasites.</title>
        <authorList>
            <person name="Tanifuji G."/>
            <person name="Takabayashi S."/>
            <person name="Kume K."/>
            <person name="Takagi M."/>
            <person name="Nakayama T."/>
            <person name="Kamikawa R."/>
            <person name="Inagaki Y."/>
            <person name="Hashimoto T."/>
        </authorList>
    </citation>
    <scope>NUCLEOTIDE SEQUENCE [LARGE SCALE GENOMIC DNA]</scope>
    <source>
        <strain evidence="1">NY0173</strain>
    </source>
</reference>
<dbReference type="EMBL" id="BDIP01006618">
    <property type="protein sequence ID" value="GIQ90755.1"/>
    <property type="molecule type" value="Genomic_DNA"/>
</dbReference>
<feature type="non-terminal residue" evidence="1">
    <location>
        <position position="96"/>
    </location>
</feature>
<protein>
    <submittedName>
        <fullName evidence="1">Uncharacterized protein</fullName>
    </submittedName>
</protein>